<evidence type="ECO:0000256" key="4">
    <source>
        <dbReference type="ARBA" id="ARBA00012448"/>
    </source>
</evidence>
<evidence type="ECO:0000256" key="9">
    <source>
        <dbReference type="ARBA" id="ARBA00022960"/>
    </source>
</evidence>
<dbReference type="InterPro" id="IPR037167">
    <property type="entry name" value="Peptidase_S11_C_sf"/>
</dbReference>
<keyword evidence="19" id="KW-1185">Reference proteome</keyword>
<evidence type="ECO:0000256" key="6">
    <source>
        <dbReference type="ARBA" id="ARBA00022670"/>
    </source>
</evidence>
<dbReference type="GO" id="GO:0006508">
    <property type="term" value="P:proteolysis"/>
    <property type="evidence" value="ECO:0007669"/>
    <property type="project" value="UniProtKB-KW"/>
</dbReference>
<dbReference type="SUPFAM" id="SSF69189">
    <property type="entry name" value="Penicillin-binding protein associated domain"/>
    <property type="match status" value="1"/>
</dbReference>
<dbReference type="Gene3D" id="2.60.410.10">
    <property type="entry name" value="D-Ala-D-Ala carboxypeptidase, C-terminal domain"/>
    <property type="match status" value="1"/>
</dbReference>
<evidence type="ECO:0000256" key="16">
    <source>
        <dbReference type="SAM" id="SignalP"/>
    </source>
</evidence>
<evidence type="ECO:0000313" key="19">
    <source>
        <dbReference type="Proteomes" id="UP001304088"/>
    </source>
</evidence>
<feature type="active site" evidence="13">
    <location>
        <position position="122"/>
    </location>
</feature>
<feature type="binding site" evidence="14">
    <location>
        <position position="242"/>
    </location>
    <ligand>
        <name>substrate</name>
    </ligand>
</feature>
<reference evidence="18 19" key="1">
    <citation type="submission" date="2023-02" db="EMBL/GenBank/DDBJ databases">
        <title>Streptococcus sp. Genome Sequencing and Assembly.</title>
        <authorList>
            <person name="Shore S.M."/>
            <person name="Nicholson T.L."/>
        </authorList>
    </citation>
    <scope>NUCLEOTIDE SEQUENCE [LARGE SCALE GENOMIC DNA]</scope>
    <source>
        <strain evidence="18 19">29896</strain>
    </source>
</reference>
<proteinExistence type="inferred from homology"/>
<evidence type="ECO:0000256" key="11">
    <source>
        <dbReference type="ARBA" id="ARBA00023316"/>
    </source>
</evidence>
<dbReference type="GO" id="GO:0009252">
    <property type="term" value="P:peptidoglycan biosynthetic process"/>
    <property type="evidence" value="ECO:0007669"/>
    <property type="project" value="UniProtKB-KW"/>
</dbReference>
<dbReference type="Gene3D" id="3.40.710.10">
    <property type="entry name" value="DD-peptidase/beta-lactamase superfamily"/>
    <property type="match status" value="1"/>
</dbReference>
<dbReference type="InterPro" id="IPR001967">
    <property type="entry name" value="Peptidase_S11_N"/>
</dbReference>
<feature type="active site" description="Acyl-ester intermediate" evidence="13">
    <location>
        <position position="59"/>
    </location>
</feature>
<name>A0AA96VDN8_9STRE</name>
<evidence type="ECO:0000259" key="17">
    <source>
        <dbReference type="SMART" id="SM00936"/>
    </source>
</evidence>
<dbReference type="Pfam" id="PF07943">
    <property type="entry name" value="PBP5_C"/>
    <property type="match status" value="1"/>
</dbReference>
<accession>A0AA96VDN8</accession>
<comment type="catalytic activity">
    <reaction evidence="12">
        <text>Preferential cleavage: (Ac)2-L-Lys-D-Ala-|-D-Ala. Also transpeptidation of peptidyl-alanyl moieties that are N-acyl substituents of D-alanine.</text>
        <dbReference type="EC" id="3.4.16.4"/>
    </reaction>
</comment>
<feature type="chain" id="PRO_5041744934" description="serine-type D-Ala-D-Ala carboxypeptidase" evidence="16">
    <location>
        <begin position="26"/>
        <end position="415"/>
    </location>
</feature>
<evidence type="ECO:0000256" key="12">
    <source>
        <dbReference type="ARBA" id="ARBA00034000"/>
    </source>
</evidence>
<dbReference type="EMBL" id="CP118733">
    <property type="protein sequence ID" value="WNY46779.1"/>
    <property type="molecule type" value="Genomic_DNA"/>
</dbReference>
<dbReference type="InterPro" id="IPR018044">
    <property type="entry name" value="Peptidase_S11"/>
</dbReference>
<dbReference type="InterPro" id="IPR012907">
    <property type="entry name" value="Peptidase_S11_C"/>
</dbReference>
<dbReference type="Proteomes" id="UP001304088">
    <property type="component" value="Chromosome"/>
</dbReference>
<keyword evidence="7 16" id="KW-0732">Signal</keyword>
<evidence type="ECO:0000256" key="15">
    <source>
        <dbReference type="RuleBase" id="RU004016"/>
    </source>
</evidence>
<dbReference type="KEGG" id="ssuv:PXH68_07805"/>
<gene>
    <name evidence="18" type="primary">pbp3</name>
    <name evidence="18" type="ORF">PXH68_07805</name>
</gene>
<keyword evidence="11" id="KW-0961">Cell wall biogenesis/degradation</keyword>
<protein>
    <recommendedName>
        <fullName evidence="4">serine-type D-Ala-D-Ala carboxypeptidase</fullName>
        <ecNumber evidence="4">3.4.16.4</ecNumber>
    </recommendedName>
</protein>
<dbReference type="SMART" id="SM00936">
    <property type="entry name" value="PBP5_C"/>
    <property type="match status" value="1"/>
</dbReference>
<evidence type="ECO:0000256" key="10">
    <source>
        <dbReference type="ARBA" id="ARBA00022984"/>
    </source>
</evidence>
<keyword evidence="5 18" id="KW-0121">Carboxypeptidase</keyword>
<keyword evidence="6" id="KW-0645">Protease</keyword>
<dbReference type="GO" id="GO:0071555">
    <property type="term" value="P:cell wall organization"/>
    <property type="evidence" value="ECO:0007669"/>
    <property type="project" value="UniProtKB-KW"/>
</dbReference>
<keyword evidence="9" id="KW-0133">Cell shape</keyword>
<dbReference type="NCBIfam" id="NF038273">
    <property type="entry name" value="strep_PBP3"/>
    <property type="match status" value="1"/>
</dbReference>
<keyword evidence="8 18" id="KW-0378">Hydrolase</keyword>
<comment type="function">
    <text evidence="1">Removes C-terminal D-alanyl residues from sugar-peptide cell wall precursors.</text>
</comment>
<dbReference type="PANTHER" id="PTHR21581">
    <property type="entry name" value="D-ALANYL-D-ALANINE CARBOXYPEPTIDASE"/>
    <property type="match status" value="1"/>
</dbReference>
<dbReference type="GO" id="GO:0008360">
    <property type="term" value="P:regulation of cell shape"/>
    <property type="evidence" value="ECO:0007669"/>
    <property type="project" value="UniProtKB-KW"/>
</dbReference>
<dbReference type="PANTHER" id="PTHR21581:SF11">
    <property type="entry name" value="D-ALANYL-D-ALANINE CARBOXYPEPTIDASE DACA"/>
    <property type="match status" value="1"/>
</dbReference>
<dbReference type="RefSeq" id="WP_248028276.1">
    <property type="nucleotide sequence ID" value="NZ_CP118733.1"/>
</dbReference>
<dbReference type="GO" id="GO:0009002">
    <property type="term" value="F:serine-type D-Ala-D-Ala carboxypeptidase activity"/>
    <property type="evidence" value="ECO:0007669"/>
    <property type="project" value="UniProtKB-EC"/>
</dbReference>
<organism evidence="18 19">
    <name type="scientific">Streptococcus suivaginalis</name>
    <dbReference type="NCBI Taxonomy" id="3028082"/>
    <lineage>
        <taxon>Bacteria</taxon>
        <taxon>Bacillati</taxon>
        <taxon>Bacillota</taxon>
        <taxon>Bacilli</taxon>
        <taxon>Lactobacillales</taxon>
        <taxon>Streptococcaceae</taxon>
        <taxon>Streptococcus</taxon>
    </lineage>
</organism>
<dbReference type="InterPro" id="IPR012338">
    <property type="entry name" value="Beta-lactam/transpept-like"/>
</dbReference>
<evidence type="ECO:0000256" key="7">
    <source>
        <dbReference type="ARBA" id="ARBA00022729"/>
    </source>
</evidence>
<evidence type="ECO:0000256" key="5">
    <source>
        <dbReference type="ARBA" id="ARBA00022645"/>
    </source>
</evidence>
<evidence type="ECO:0000256" key="3">
    <source>
        <dbReference type="ARBA" id="ARBA00007164"/>
    </source>
</evidence>
<dbReference type="AlphaFoldDB" id="A0AA96VDN8"/>
<evidence type="ECO:0000256" key="8">
    <source>
        <dbReference type="ARBA" id="ARBA00022801"/>
    </source>
</evidence>
<feature type="domain" description="Peptidase S11 D-Ala-D-Ala carboxypeptidase A C-terminal" evidence="17">
    <location>
        <begin position="296"/>
        <end position="396"/>
    </location>
</feature>
<dbReference type="PRINTS" id="PR00725">
    <property type="entry name" value="DADACBPTASE1"/>
</dbReference>
<comment type="pathway">
    <text evidence="2">Cell wall biogenesis; peptidoglycan biosynthesis.</text>
</comment>
<dbReference type="InterPro" id="IPR015956">
    <property type="entry name" value="Peniciliin-bd_prot_C_sf"/>
</dbReference>
<sequence length="415" mass="45075">MIKLLRYIMCFSLFFVAVLPSTVHAEEYQAAADHALAFEVSTGKILYSKDPDTKTKVASVSKLLSIYLFYQAIENGTLSMDTQITISDYPYSLTVDSAVSNVNLDARQYSVQDLLHAVIISSANSATIALAEAVAGSEPAFVDLMKKQLEEWGFSDFTLVNATGLSNSFLGDNIYPGSSTDDENMLSATTVAYIARRLLLDYPQVLDISSQATYLFGGYYYASTNAMLEGGTYARTGVDGLKTGMSDTAGASFVATTMENDMRIVTVLLNATDGVENPDNRFVATNDLMNYVYQYFTLKSLVAQGQAYQSSSVAIFNGQKDSIGAVAASDLHYVLRLKNTEPVTASFTPSASVFAAPIEKGSTVGQLQLTDADFIGNGYIGDQPSITMVAKSTAKEASWPVSWWNHFVRYVNENL</sequence>
<evidence type="ECO:0000313" key="18">
    <source>
        <dbReference type="EMBL" id="WNY46779.1"/>
    </source>
</evidence>
<evidence type="ECO:0000256" key="1">
    <source>
        <dbReference type="ARBA" id="ARBA00003217"/>
    </source>
</evidence>
<keyword evidence="10" id="KW-0573">Peptidoglycan synthesis</keyword>
<feature type="signal peptide" evidence="16">
    <location>
        <begin position="1"/>
        <end position="25"/>
    </location>
</feature>
<comment type="similarity">
    <text evidence="3 15">Belongs to the peptidase S11 family.</text>
</comment>
<evidence type="ECO:0000256" key="2">
    <source>
        <dbReference type="ARBA" id="ARBA00004752"/>
    </source>
</evidence>
<dbReference type="Pfam" id="PF00768">
    <property type="entry name" value="Peptidase_S11"/>
    <property type="match status" value="1"/>
</dbReference>
<dbReference type="EC" id="3.4.16.4" evidence="4"/>
<evidence type="ECO:0000256" key="13">
    <source>
        <dbReference type="PIRSR" id="PIRSR618044-1"/>
    </source>
</evidence>
<dbReference type="SUPFAM" id="SSF56601">
    <property type="entry name" value="beta-lactamase/transpeptidase-like"/>
    <property type="match status" value="1"/>
</dbReference>
<feature type="active site" description="Proton acceptor" evidence="13">
    <location>
        <position position="62"/>
    </location>
</feature>
<evidence type="ECO:0000256" key="14">
    <source>
        <dbReference type="PIRSR" id="PIRSR618044-2"/>
    </source>
</evidence>